<dbReference type="Proteomes" id="UP000003515">
    <property type="component" value="Unassembled WGS sequence"/>
</dbReference>
<evidence type="ECO:0000313" key="3">
    <source>
        <dbReference type="Proteomes" id="UP000003515"/>
    </source>
</evidence>
<accession>A0ABP2GYY1</accession>
<keyword evidence="3" id="KW-1185">Reference proteome</keyword>
<gene>
    <name evidence="2" type="ORF">VIA_002728</name>
</gene>
<dbReference type="InterPro" id="IPR009739">
    <property type="entry name" value="LprI-like_N"/>
</dbReference>
<evidence type="ECO:0000313" key="2">
    <source>
        <dbReference type="EMBL" id="EEX92084.1"/>
    </source>
</evidence>
<dbReference type="Gene3D" id="1.20.1270.180">
    <property type="match status" value="1"/>
</dbReference>
<name>A0ABP2GYY1_VIBOR</name>
<organism evidence="2 3">
    <name type="scientific">Vibrio orientalis CIP 102891 = ATCC 33934</name>
    <dbReference type="NCBI Taxonomy" id="675816"/>
    <lineage>
        <taxon>Bacteria</taxon>
        <taxon>Pseudomonadati</taxon>
        <taxon>Pseudomonadota</taxon>
        <taxon>Gammaproteobacteria</taxon>
        <taxon>Vibrionales</taxon>
        <taxon>Vibrionaceae</taxon>
        <taxon>Vibrio</taxon>
        <taxon>Vibrio oreintalis group</taxon>
    </lineage>
</organism>
<comment type="caution">
    <text evidence="2">The sequence shown here is derived from an EMBL/GenBank/DDBJ whole genome shotgun (WGS) entry which is preliminary data.</text>
</comment>
<reference evidence="2 3" key="1">
    <citation type="submission" date="2009-10" db="EMBL/GenBank/DDBJ databases">
        <authorList>
            <consortium name="Los Alamos National Laboratory (LANL)"/>
            <consortium name="National Microbial Pathogen Data Resource (NMPDR)"/>
            <person name="Munk A.C."/>
            <person name="Chertkov O."/>
            <person name="Tapia R."/>
            <person name="Green L."/>
            <person name="Rogers Y."/>
            <person name="Detter J.C."/>
            <person name="Bruce D."/>
            <person name="Brettin T.S."/>
            <person name="Colwell R.R."/>
            <person name="Huq A."/>
            <person name="Grim C.J."/>
            <person name="Hasan N.A."/>
            <person name="Bartels D."/>
            <person name="Vonstein V."/>
        </authorList>
    </citation>
    <scope>NUCLEOTIDE SEQUENCE [LARGE SCALE GENOMIC DNA]</scope>
    <source>
        <strain evidence="2 3">CIP 102891</strain>
    </source>
</reference>
<dbReference type="Pfam" id="PF07007">
    <property type="entry name" value="LprI"/>
    <property type="match status" value="1"/>
</dbReference>
<protein>
    <recommendedName>
        <fullName evidence="1">Lysozyme inhibitor LprI-like N-terminal domain-containing protein</fullName>
    </recommendedName>
</protein>
<feature type="domain" description="Lysozyme inhibitor LprI-like N-terminal" evidence="1">
    <location>
        <begin position="99"/>
        <end position="191"/>
    </location>
</feature>
<evidence type="ECO:0000259" key="1">
    <source>
        <dbReference type="Pfam" id="PF07007"/>
    </source>
</evidence>
<dbReference type="EMBL" id="ACZV01000005">
    <property type="protein sequence ID" value="EEX92084.1"/>
    <property type="molecule type" value="Genomic_DNA"/>
</dbReference>
<sequence>MTAQKLNTFCLIEFRQNGKETYLQAISPNNKFKQIRNAWHFRFESTLVFTAQWLRSGGGVAHYLIWRYVLSEKTMKKSLIIALASLSFGAVADEETIDCDAAFTTIQINQCAAIELDAAKTELEKYLKASFEHNSFDSELVEAMKLAQTDWQTYMSSHCDSVYTQWRDGTIRGVMAISCKTKLTKQRTHELWENFLTYMDSTPPVLPEPSL</sequence>
<proteinExistence type="predicted"/>